<evidence type="ECO:0000313" key="3">
    <source>
        <dbReference type="EMBL" id="MBB3953101.1"/>
    </source>
</evidence>
<organism evidence="3 4">
    <name type="scientific">Novosphingobium sediminicola</name>
    <dbReference type="NCBI Taxonomy" id="563162"/>
    <lineage>
        <taxon>Bacteria</taxon>
        <taxon>Pseudomonadati</taxon>
        <taxon>Pseudomonadota</taxon>
        <taxon>Alphaproteobacteria</taxon>
        <taxon>Sphingomonadales</taxon>
        <taxon>Sphingomonadaceae</taxon>
        <taxon>Novosphingobium</taxon>
    </lineage>
</organism>
<sequence>MTVLFRATGDIGPNRPNPAQCFAPSAPLLQEADITFGQLECVISERGFRLPQVRHTHRAIPAAAQAMAEAGYDVISFAGNHCMDWGPEGLNDTLVHLGAAGLDVVGVGQNIAEARRPVIREVNGVRVAFLAACSILPPGFWAEERRAGCVPMRAHTLYEQIEIDQPGTPARIHTYAHADDLAAFLADVRSARAQADVVVASLHWGIHFVPATIADYQFEVGRAVIDAGADIILGHHAHILKGVDIYRGRPIFYSLGNFAIDLPMTREHAQSKGFKEIQKLAPEWEPNFESMYNFPPDSRMTLIVECDLTREGIARTAFRPAFINDDAQAEPLSASDPRFAKVLAYMRWCNEEAGLNATYEAQGDTIVLI</sequence>
<name>A0A7W6CAN9_9SPHN</name>
<proteinExistence type="inferred from homology"/>
<dbReference type="CDD" id="cd07381">
    <property type="entry name" value="MPP_CapA"/>
    <property type="match status" value="1"/>
</dbReference>
<dbReference type="Pfam" id="PF09587">
    <property type="entry name" value="PGA_cap"/>
    <property type="match status" value="1"/>
</dbReference>
<protein>
    <submittedName>
        <fullName evidence="3">Poly-gamma-glutamate synthesis protein (Capsule biosynthesis protein)</fullName>
    </submittedName>
</protein>
<dbReference type="AlphaFoldDB" id="A0A7W6CAN9"/>
<dbReference type="Proteomes" id="UP000548867">
    <property type="component" value="Unassembled WGS sequence"/>
</dbReference>
<dbReference type="InterPro" id="IPR052169">
    <property type="entry name" value="CW_Biosynth-Accessory"/>
</dbReference>
<reference evidence="3 4" key="1">
    <citation type="submission" date="2020-08" db="EMBL/GenBank/DDBJ databases">
        <title>Genomic Encyclopedia of Type Strains, Phase IV (KMG-IV): sequencing the most valuable type-strain genomes for metagenomic binning, comparative biology and taxonomic classification.</title>
        <authorList>
            <person name="Goeker M."/>
        </authorList>
    </citation>
    <scope>NUCLEOTIDE SEQUENCE [LARGE SCALE GENOMIC DNA]</scope>
    <source>
        <strain evidence="3 4">DSM 27057</strain>
    </source>
</reference>
<evidence type="ECO:0000259" key="2">
    <source>
        <dbReference type="SMART" id="SM00854"/>
    </source>
</evidence>
<dbReference type="SUPFAM" id="SSF56300">
    <property type="entry name" value="Metallo-dependent phosphatases"/>
    <property type="match status" value="1"/>
</dbReference>
<comment type="caution">
    <text evidence="3">The sequence shown here is derived from an EMBL/GenBank/DDBJ whole genome shotgun (WGS) entry which is preliminary data.</text>
</comment>
<comment type="similarity">
    <text evidence="1">Belongs to the CapA family.</text>
</comment>
<keyword evidence="4" id="KW-1185">Reference proteome</keyword>
<feature type="domain" description="Capsule synthesis protein CapA" evidence="2">
    <location>
        <begin position="4"/>
        <end position="262"/>
    </location>
</feature>
<evidence type="ECO:0000313" key="4">
    <source>
        <dbReference type="Proteomes" id="UP000548867"/>
    </source>
</evidence>
<dbReference type="RefSeq" id="WP_183621524.1">
    <property type="nucleotide sequence ID" value="NZ_JACIDX010000001.1"/>
</dbReference>
<dbReference type="PANTHER" id="PTHR33393:SF13">
    <property type="entry name" value="PGA BIOSYNTHESIS PROTEIN CAPA"/>
    <property type="match status" value="1"/>
</dbReference>
<dbReference type="SMART" id="SM00854">
    <property type="entry name" value="PGA_cap"/>
    <property type="match status" value="1"/>
</dbReference>
<accession>A0A7W6CAN9</accession>
<dbReference type="EMBL" id="JACIDX010000001">
    <property type="protein sequence ID" value="MBB3953101.1"/>
    <property type="molecule type" value="Genomic_DNA"/>
</dbReference>
<gene>
    <name evidence="3" type="ORF">GGR38_000013</name>
</gene>
<dbReference type="InterPro" id="IPR019079">
    <property type="entry name" value="Capsule_synth_CapA"/>
</dbReference>
<evidence type="ECO:0000256" key="1">
    <source>
        <dbReference type="ARBA" id="ARBA00005662"/>
    </source>
</evidence>
<dbReference type="PANTHER" id="PTHR33393">
    <property type="entry name" value="POLYGLUTAMINE SYNTHESIS ACCESSORY PROTEIN RV0574C-RELATED"/>
    <property type="match status" value="1"/>
</dbReference>
<dbReference type="InterPro" id="IPR029052">
    <property type="entry name" value="Metallo-depent_PP-like"/>
</dbReference>
<dbReference type="Gene3D" id="3.60.21.10">
    <property type="match status" value="1"/>
</dbReference>